<accession>A0A382SAR2</accession>
<dbReference type="AlphaFoldDB" id="A0A382SAR2"/>
<protein>
    <submittedName>
        <fullName evidence="1">Uncharacterized protein</fullName>
    </submittedName>
</protein>
<gene>
    <name evidence="1" type="ORF">METZ01_LOCUS359379</name>
</gene>
<evidence type="ECO:0000313" key="1">
    <source>
        <dbReference type="EMBL" id="SVD06525.1"/>
    </source>
</evidence>
<reference evidence="1" key="1">
    <citation type="submission" date="2018-05" db="EMBL/GenBank/DDBJ databases">
        <authorList>
            <person name="Lanie J.A."/>
            <person name="Ng W.-L."/>
            <person name="Kazmierczak K.M."/>
            <person name="Andrzejewski T.M."/>
            <person name="Davidsen T.M."/>
            <person name="Wayne K.J."/>
            <person name="Tettelin H."/>
            <person name="Glass J.I."/>
            <person name="Rusch D."/>
            <person name="Podicherti R."/>
            <person name="Tsui H.-C.T."/>
            <person name="Winkler M.E."/>
        </authorList>
    </citation>
    <scope>NUCLEOTIDE SEQUENCE</scope>
</reference>
<proteinExistence type="predicted"/>
<sequence>MQEETNLEQPQVAELSWNGKTKPELIYCTKCTYKLFVRGIGSYAADSLIHILWIILCHRIHHFVNGEGFRD</sequence>
<organism evidence="1">
    <name type="scientific">marine metagenome</name>
    <dbReference type="NCBI Taxonomy" id="408172"/>
    <lineage>
        <taxon>unclassified sequences</taxon>
        <taxon>metagenomes</taxon>
        <taxon>ecological metagenomes</taxon>
    </lineage>
</organism>
<name>A0A382SAR2_9ZZZZ</name>
<dbReference type="EMBL" id="UINC01127419">
    <property type="protein sequence ID" value="SVD06525.1"/>
    <property type="molecule type" value="Genomic_DNA"/>
</dbReference>